<organism evidence="4 5">
    <name type="scientific">Adineta steineri</name>
    <dbReference type="NCBI Taxonomy" id="433720"/>
    <lineage>
        <taxon>Eukaryota</taxon>
        <taxon>Metazoa</taxon>
        <taxon>Spiralia</taxon>
        <taxon>Gnathifera</taxon>
        <taxon>Rotifera</taxon>
        <taxon>Eurotatoria</taxon>
        <taxon>Bdelloidea</taxon>
        <taxon>Adinetida</taxon>
        <taxon>Adinetidae</taxon>
        <taxon>Adineta</taxon>
    </lineage>
</organism>
<keyword evidence="1" id="KW-0560">Oxidoreductase</keyword>
<proteinExistence type="predicted"/>
<reference evidence="4" key="1">
    <citation type="submission" date="2021-02" db="EMBL/GenBank/DDBJ databases">
        <authorList>
            <person name="Nowell W R."/>
        </authorList>
    </citation>
    <scope>NUCLEOTIDE SEQUENCE</scope>
</reference>
<dbReference type="EMBL" id="CAJNOG010000284">
    <property type="protein sequence ID" value="CAF1144846.1"/>
    <property type="molecule type" value="Genomic_DNA"/>
</dbReference>
<dbReference type="SUPFAM" id="SSF51905">
    <property type="entry name" value="FAD/NAD(P)-binding domain"/>
    <property type="match status" value="1"/>
</dbReference>
<dbReference type="InterPro" id="IPR002938">
    <property type="entry name" value="FAD-bd"/>
</dbReference>
<gene>
    <name evidence="4" type="ORF">JYZ213_LOCUS23765</name>
</gene>
<keyword evidence="2" id="KW-0503">Monooxygenase</keyword>
<dbReference type="PANTHER" id="PTHR13789:SF309">
    <property type="entry name" value="PUTATIVE (AFU_ORTHOLOGUE AFUA_6G14510)-RELATED"/>
    <property type="match status" value="1"/>
</dbReference>
<comment type="caution">
    <text evidence="4">The sequence shown here is derived from an EMBL/GenBank/DDBJ whole genome shotgun (WGS) entry which is preliminary data.</text>
</comment>
<name>A0A814SB80_9BILA</name>
<evidence type="ECO:0000313" key="5">
    <source>
        <dbReference type="Proteomes" id="UP000663845"/>
    </source>
</evidence>
<dbReference type="AlphaFoldDB" id="A0A814SB80"/>
<evidence type="ECO:0000256" key="2">
    <source>
        <dbReference type="ARBA" id="ARBA00023033"/>
    </source>
</evidence>
<dbReference type="Pfam" id="PF01494">
    <property type="entry name" value="FAD_binding_3"/>
    <property type="match status" value="1"/>
</dbReference>
<accession>A0A814SB80</accession>
<dbReference type="PANTHER" id="PTHR13789">
    <property type="entry name" value="MONOOXYGENASE"/>
    <property type="match status" value="1"/>
</dbReference>
<sequence>MKIGIIGSGFAGLSSALVLARNKLNAITLYDKFDKVQTVGAGILIQPSAMEIFKKLDLYEEFIRNGEKVYDLEGTNHRGRKVFLTSYNDYAPECFGIGIHRSLLFQSLYNKCKMQSNIKFELNHEIISLEDNRSAYDLLIVANGSHSNLRDQVPIQQSYKLYPYGCLWTTIEDDRIAPNQLRQYLKYSQEMFGILPSGINDNLKRIVSVFWSLPIRLKSSYSIENILESMKFYLNEENNDFFEKLKQANYSFAVYADVYMQRYHHENIVFIGDAAHGMSPQLGQGVNMAFIDSYFLDKALINNNNNIKLALNNYTKLRKKHLRFYSQASKFLTPLYQSDQEFYGRFRDLLFTISKQMKFSRKISSQILCGKRTSWITNKEIQY</sequence>
<evidence type="ECO:0000259" key="3">
    <source>
        <dbReference type="Pfam" id="PF01494"/>
    </source>
</evidence>
<evidence type="ECO:0000256" key="1">
    <source>
        <dbReference type="ARBA" id="ARBA00023002"/>
    </source>
</evidence>
<dbReference type="GO" id="GO:0004497">
    <property type="term" value="F:monooxygenase activity"/>
    <property type="evidence" value="ECO:0007669"/>
    <property type="project" value="UniProtKB-KW"/>
</dbReference>
<dbReference type="Gene3D" id="3.50.50.60">
    <property type="entry name" value="FAD/NAD(P)-binding domain"/>
    <property type="match status" value="1"/>
</dbReference>
<feature type="domain" description="FAD-binding" evidence="3">
    <location>
        <begin position="3"/>
        <end position="303"/>
    </location>
</feature>
<dbReference type="Proteomes" id="UP000663845">
    <property type="component" value="Unassembled WGS sequence"/>
</dbReference>
<dbReference type="InterPro" id="IPR050493">
    <property type="entry name" value="FAD-dep_Monooxygenase_BioMet"/>
</dbReference>
<dbReference type="InterPro" id="IPR036188">
    <property type="entry name" value="FAD/NAD-bd_sf"/>
</dbReference>
<dbReference type="GO" id="GO:0071949">
    <property type="term" value="F:FAD binding"/>
    <property type="evidence" value="ECO:0007669"/>
    <property type="project" value="InterPro"/>
</dbReference>
<evidence type="ECO:0000313" key="4">
    <source>
        <dbReference type="EMBL" id="CAF1144846.1"/>
    </source>
</evidence>
<protein>
    <recommendedName>
        <fullName evidence="3">FAD-binding domain-containing protein</fullName>
    </recommendedName>
</protein>
<dbReference type="PRINTS" id="PR00420">
    <property type="entry name" value="RNGMNOXGNASE"/>
</dbReference>